<proteinExistence type="predicted"/>
<reference evidence="2 3" key="1">
    <citation type="journal article" date="2018" name="G3 (Bethesda)">
        <title>Phylogenetic and Phylogenomic Definition of Rhizopus Species.</title>
        <authorList>
            <person name="Gryganskyi A.P."/>
            <person name="Golan J."/>
            <person name="Dolatabadi S."/>
            <person name="Mondo S."/>
            <person name="Robb S."/>
            <person name="Idnurm A."/>
            <person name="Muszewska A."/>
            <person name="Steczkiewicz K."/>
            <person name="Masonjones S."/>
            <person name="Liao H.L."/>
            <person name="Gajdeczka M.T."/>
            <person name="Anike F."/>
            <person name="Vuek A."/>
            <person name="Anishchenko I.M."/>
            <person name="Voigt K."/>
            <person name="de Hoog G.S."/>
            <person name="Smith M.E."/>
            <person name="Heitman J."/>
            <person name="Vilgalys R."/>
            <person name="Stajich J.E."/>
        </authorList>
    </citation>
    <scope>NUCLEOTIDE SEQUENCE [LARGE SCALE GENOMIC DNA]</scope>
    <source>
        <strain evidence="2 3">LSU 92-RS-03</strain>
    </source>
</reference>
<feature type="non-terminal residue" evidence="2">
    <location>
        <position position="1"/>
    </location>
</feature>
<protein>
    <submittedName>
        <fullName evidence="2">Uncharacterized protein</fullName>
    </submittedName>
</protein>
<gene>
    <name evidence="2" type="ORF">CU098_009739</name>
</gene>
<comment type="caution">
    <text evidence="2">The sequence shown here is derived from an EMBL/GenBank/DDBJ whole genome shotgun (WGS) entry which is preliminary data.</text>
</comment>
<sequence>TVPPHKTISKSSRRPSGSKNGQVPSHKPVKSSDRQSHANESKGPPPHEHVKSSPARIMNVRAGGAEYNLPTM</sequence>
<accession>A0A367J537</accession>
<evidence type="ECO:0000313" key="3">
    <source>
        <dbReference type="Proteomes" id="UP000253551"/>
    </source>
</evidence>
<name>A0A367J537_RHIST</name>
<organism evidence="2 3">
    <name type="scientific">Rhizopus stolonifer</name>
    <name type="common">Rhizopus nigricans</name>
    <dbReference type="NCBI Taxonomy" id="4846"/>
    <lineage>
        <taxon>Eukaryota</taxon>
        <taxon>Fungi</taxon>
        <taxon>Fungi incertae sedis</taxon>
        <taxon>Mucoromycota</taxon>
        <taxon>Mucoromycotina</taxon>
        <taxon>Mucoromycetes</taxon>
        <taxon>Mucorales</taxon>
        <taxon>Mucorineae</taxon>
        <taxon>Rhizopodaceae</taxon>
        <taxon>Rhizopus</taxon>
    </lineage>
</organism>
<feature type="compositionally biased region" description="Basic and acidic residues" evidence="1">
    <location>
        <begin position="30"/>
        <end position="51"/>
    </location>
</feature>
<keyword evidence="3" id="KW-1185">Reference proteome</keyword>
<dbReference type="Proteomes" id="UP000253551">
    <property type="component" value="Unassembled WGS sequence"/>
</dbReference>
<dbReference type="EMBL" id="PJQM01004274">
    <property type="protein sequence ID" value="RCH85048.1"/>
    <property type="molecule type" value="Genomic_DNA"/>
</dbReference>
<feature type="region of interest" description="Disordered" evidence="1">
    <location>
        <begin position="1"/>
        <end position="72"/>
    </location>
</feature>
<dbReference type="AlphaFoldDB" id="A0A367J537"/>
<evidence type="ECO:0000256" key="1">
    <source>
        <dbReference type="SAM" id="MobiDB-lite"/>
    </source>
</evidence>
<feature type="compositionally biased region" description="Polar residues" evidence="1">
    <location>
        <begin position="14"/>
        <end position="23"/>
    </location>
</feature>
<evidence type="ECO:0000313" key="2">
    <source>
        <dbReference type="EMBL" id="RCH85048.1"/>
    </source>
</evidence>